<dbReference type="EMBL" id="CAJVPZ010075126">
    <property type="protein sequence ID" value="CAG8803633.1"/>
    <property type="molecule type" value="Genomic_DNA"/>
</dbReference>
<feature type="non-terminal residue" evidence="1">
    <location>
        <position position="1"/>
    </location>
</feature>
<name>A0A9N9PCF2_9GLOM</name>
<proteinExistence type="predicted"/>
<comment type="caution">
    <text evidence="1">The sequence shown here is derived from an EMBL/GenBank/DDBJ whole genome shotgun (WGS) entry which is preliminary data.</text>
</comment>
<organism evidence="1 2">
    <name type="scientific">Racocetra fulgida</name>
    <dbReference type="NCBI Taxonomy" id="60492"/>
    <lineage>
        <taxon>Eukaryota</taxon>
        <taxon>Fungi</taxon>
        <taxon>Fungi incertae sedis</taxon>
        <taxon>Mucoromycota</taxon>
        <taxon>Glomeromycotina</taxon>
        <taxon>Glomeromycetes</taxon>
        <taxon>Diversisporales</taxon>
        <taxon>Gigasporaceae</taxon>
        <taxon>Racocetra</taxon>
    </lineage>
</organism>
<dbReference type="OrthoDB" id="2474909at2759"/>
<feature type="non-terminal residue" evidence="1">
    <location>
        <position position="250"/>
    </location>
</feature>
<protein>
    <submittedName>
        <fullName evidence="1">10211_t:CDS:1</fullName>
    </submittedName>
</protein>
<dbReference type="AlphaFoldDB" id="A0A9N9PCF2"/>
<dbReference type="Proteomes" id="UP000789396">
    <property type="component" value="Unassembled WGS sequence"/>
</dbReference>
<evidence type="ECO:0000313" key="1">
    <source>
        <dbReference type="EMBL" id="CAG8803633.1"/>
    </source>
</evidence>
<evidence type="ECO:0000313" key="2">
    <source>
        <dbReference type="Proteomes" id="UP000789396"/>
    </source>
</evidence>
<gene>
    <name evidence="1" type="ORF">RFULGI_LOCUS17995</name>
</gene>
<sequence length="250" mass="28544">KEEDVDKVENKVSCKDPKPDANCETSLLEWFWDNADCNDFVKEVENTKERAVKASDEKESGENKKKEDVSGLYSIGHCGDEKKEIKRDENKILTCYQNTSNMDKDEKQMLEQNSEYVEGGESLVEPKVEDENRLVFDREKLIKSRDTISDVYCDEDGAKMRVVERIYSGDCEEGIGNERPSGENNVSNVIMRGKIVYYYVRSVEIRKAEVNEHDIPEVGVKNDEVEVENDENGDKAPDGKAKIVRIELGN</sequence>
<keyword evidence="2" id="KW-1185">Reference proteome</keyword>
<reference evidence="1" key="1">
    <citation type="submission" date="2021-06" db="EMBL/GenBank/DDBJ databases">
        <authorList>
            <person name="Kallberg Y."/>
            <person name="Tangrot J."/>
            <person name="Rosling A."/>
        </authorList>
    </citation>
    <scope>NUCLEOTIDE SEQUENCE</scope>
    <source>
        <strain evidence="1">IN212</strain>
    </source>
</reference>
<accession>A0A9N9PCF2</accession>